<name>A0A174YVV5_9FIRM</name>
<dbReference type="SUPFAM" id="SSF51905">
    <property type="entry name" value="FAD/NAD(P)-binding domain"/>
    <property type="match status" value="1"/>
</dbReference>
<dbReference type="InterPro" id="IPR023166">
    <property type="entry name" value="BaiN-like_dom_sf"/>
</dbReference>
<dbReference type="OrthoDB" id="9773233at2"/>
<dbReference type="Gene3D" id="2.40.30.10">
    <property type="entry name" value="Translation factors"/>
    <property type="match status" value="1"/>
</dbReference>
<dbReference type="NCBIfam" id="TIGR00275">
    <property type="entry name" value="aminoacetone oxidase family FAD-binding enzyme"/>
    <property type="match status" value="1"/>
</dbReference>
<dbReference type="InterPro" id="IPR004792">
    <property type="entry name" value="BaiN-like"/>
</dbReference>
<accession>A0A174YVV5</accession>
<comment type="cofactor">
    <cofactor evidence="1">
        <name>FAD</name>
        <dbReference type="ChEBI" id="CHEBI:57692"/>
    </cofactor>
</comment>
<proteinExistence type="predicted"/>
<feature type="domain" description="RsdA/BaiN/AoA(So)-like insert" evidence="5">
    <location>
        <begin position="191"/>
        <end position="352"/>
    </location>
</feature>
<evidence type="ECO:0000313" key="6">
    <source>
        <dbReference type="EMBL" id="CUQ76086.1"/>
    </source>
</evidence>
<dbReference type="Gene3D" id="3.50.50.60">
    <property type="entry name" value="FAD/NAD(P)-binding domain"/>
    <property type="match status" value="1"/>
</dbReference>
<dbReference type="InterPro" id="IPR057661">
    <property type="entry name" value="RsdA/BaiN/AoA(So)_Rossmann"/>
</dbReference>
<dbReference type="EMBL" id="CZBU01000002">
    <property type="protein sequence ID" value="CUQ76086.1"/>
    <property type="molecule type" value="Genomic_DNA"/>
</dbReference>
<organism evidence="6 7">
    <name type="scientific">Lachnospira eligens</name>
    <dbReference type="NCBI Taxonomy" id="39485"/>
    <lineage>
        <taxon>Bacteria</taxon>
        <taxon>Bacillati</taxon>
        <taxon>Bacillota</taxon>
        <taxon>Clostridia</taxon>
        <taxon>Lachnospirales</taxon>
        <taxon>Lachnospiraceae</taxon>
        <taxon>Lachnospira</taxon>
    </lineage>
</organism>
<dbReference type="Proteomes" id="UP000095621">
    <property type="component" value="Unassembled WGS sequence"/>
</dbReference>
<dbReference type="InterPro" id="IPR055178">
    <property type="entry name" value="RsdA/BaiN/AoA(So)-like_dom"/>
</dbReference>
<dbReference type="RefSeq" id="WP_055214901.1">
    <property type="nucleotide sequence ID" value="NZ_CZBU01000002.1"/>
</dbReference>
<evidence type="ECO:0000313" key="7">
    <source>
        <dbReference type="Proteomes" id="UP000095621"/>
    </source>
</evidence>
<dbReference type="PANTHER" id="PTHR42887">
    <property type="entry name" value="OS12G0638800 PROTEIN"/>
    <property type="match status" value="1"/>
</dbReference>
<dbReference type="Pfam" id="PF03486">
    <property type="entry name" value="HI0933_like"/>
    <property type="match status" value="1"/>
</dbReference>
<reference evidence="6 7" key="1">
    <citation type="submission" date="2015-09" db="EMBL/GenBank/DDBJ databases">
        <authorList>
            <consortium name="Pathogen Informatics"/>
        </authorList>
    </citation>
    <scope>NUCLEOTIDE SEQUENCE [LARGE SCALE GENOMIC DNA]</scope>
    <source>
        <strain evidence="6 7">2789STDY5834875</strain>
    </source>
</reference>
<protein>
    <submittedName>
        <fullName evidence="6">Fumarate reductase flavoprotein subunit</fullName>
    </submittedName>
</protein>
<dbReference type="PRINTS" id="PR00368">
    <property type="entry name" value="FADPNR"/>
</dbReference>
<evidence type="ECO:0000256" key="2">
    <source>
        <dbReference type="ARBA" id="ARBA00022630"/>
    </source>
</evidence>
<evidence type="ECO:0000259" key="5">
    <source>
        <dbReference type="Pfam" id="PF22780"/>
    </source>
</evidence>
<dbReference type="Gene3D" id="1.10.8.260">
    <property type="entry name" value="HI0933 insert domain-like"/>
    <property type="match status" value="1"/>
</dbReference>
<dbReference type="SUPFAM" id="SSF160996">
    <property type="entry name" value="HI0933 insert domain-like"/>
    <property type="match status" value="1"/>
</dbReference>
<evidence type="ECO:0000256" key="3">
    <source>
        <dbReference type="ARBA" id="ARBA00022827"/>
    </source>
</evidence>
<dbReference type="Pfam" id="PF22780">
    <property type="entry name" value="HI0933_like_1st"/>
    <property type="match status" value="1"/>
</dbReference>
<keyword evidence="3" id="KW-0274">FAD</keyword>
<feature type="domain" description="RsdA/BaiN/AoA(So)-like Rossmann fold-like" evidence="4">
    <location>
        <begin position="4"/>
        <end position="404"/>
    </location>
</feature>
<gene>
    <name evidence="6" type="ORF">ERS852490_00861</name>
</gene>
<sequence>MSFDCVVIGGGAAGMMAAIQCKENNMQTVIIEHTAKLGTKILKTGNGKCNFSNTFMTKEMYQNNNADYAMRIINRFNVDDTIHFFENLSVYKKERNGYLYPRSEMAASVALAFTGKIQALDIPVFFETSVKKIDRAGNEYVLQLEGAKTNTIKTKTVILACGSAASPSSGSDGSGYKLVKKLGIKVVKPLPALTALESDKKNMRLATGVRAYGNVKIMAAGRVVAEDTGEIQFTDYGISGIPVFQVSRFAVRAMEEGQRVEALVDVAADIKEDDLLSMLKCAVNTRKHQSVSESLSGLFNKKLVMMICKDIGIEGNSSASDIDDDICQKLVRHMKSLRYHITGYKGNDYAQVCQGGVNVSELNDNLESVNNPGIFFAGELVDIDGKCGGYNLQWAWSSGVVAAKSVFDYCNRQE</sequence>
<dbReference type="InterPro" id="IPR036188">
    <property type="entry name" value="FAD/NAD-bd_sf"/>
</dbReference>
<dbReference type="PANTHER" id="PTHR42887:SF2">
    <property type="entry name" value="OS12G0638800 PROTEIN"/>
    <property type="match status" value="1"/>
</dbReference>
<evidence type="ECO:0000259" key="4">
    <source>
        <dbReference type="Pfam" id="PF03486"/>
    </source>
</evidence>
<dbReference type="PRINTS" id="PR00411">
    <property type="entry name" value="PNDRDTASEI"/>
</dbReference>
<dbReference type="AlphaFoldDB" id="A0A174YVV5"/>
<keyword evidence="2" id="KW-0285">Flavoprotein</keyword>
<evidence type="ECO:0000256" key="1">
    <source>
        <dbReference type="ARBA" id="ARBA00001974"/>
    </source>
</evidence>